<feature type="transmembrane region" description="Helical" evidence="7">
    <location>
        <begin position="39"/>
        <end position="60"/>
    </location>
</feature>
<comment type="similarity">
    <text evidence="2">Belongs to the EamA transporter family.</text>
</comment>
<dbReference type="Pfam" id="PF00892">
    <property type="entry name" value="EamA"/>
    <property type="match status" value="2"/>
</dbReference>
<evidence type="ECO:0000259" key="8">
    <source>
        <dbReference type="Pfam" id="PF00892"/>
    </source>
</evidence>
<feature type="domain" description="EamA" evidence="8">
    <location>
        <begin position="153"/>
        <end position="295"/>
    </location>
</feature>
<organism evidence="9 10">
    <name type="scientific">Dethiosulfatibacter aminovorans DSM 17477</name>
    <dbReference type="NCBI Taxonomy" id="1121476"/>
    <lineage>
        <taxon>Bacteria</taxon>
        <taxon>Bacillati</taxon>
        <taxon>Bacillota</taxon>
        <taxon>Tissierellia</taxon>
        <taxon>Dethiosulfatibacter</taxon>
    </lineage>
</organism>
<evidence type="ECO:0000313" key="10">
    <source>
        <dbReference type="Proteomes" id="UP000184052"/>
    </source>
</evidence>
<feature type="transmembrane region" description="Helical" evidence="7">
    <location>
        <begin position="7"/>
        <end position="27"/>
    </location>
</feature>
<name>A0A1M6M0I0_9FIRM</name>
<accession>A0A1M6M0I0</accession>
<feature type="transmembrane region" description="Helical" evidence="7">
    <location>
        <begin position="152"/>
        <end position="171"/>
    </location>
</feature>
<keyword evidence="6 7" id="KW-0472">Membrane</keyword>
<keyword evidence="10" id="KW-1185">Reference proteome</keyword>
<dbReference type="InterPro" id="IPR037185">
    <property type="entry name" value="EmrE-like"/>
</dbReference>
<evidence type="ECO:0000256" key="5">
    <source>
        <dbReference type="ARBA" id="ARBA00022989"/>
    </source>
</evidence>
<evidence type="ECO:0000256" key="1">
    <source>
        <dbReference type="ARBA" id="ARBA00004651"/>
    </source>
</evidence>
<evidence type="ECO:0000256" key="4">
    <source>
        <dbReference type="ARBA" id="ARBA00022692"/>
    </source>
</evidence>
<dbReference type="InterPro" id="IPR050638">
    <property type="entry name" value="AA-Vitamin_Transporters"/>
</dbReference>
<protein>
    <submittedName>
        <fullName evidence="9">Permease of the drug/metabolite transporter (DMT) superfamily</fullName>
    </submittedName>
</protein>
<proteinExistence type="inferred from homology"/>
<feature type="transmembrane region" description="Helical" evidence="7">
    <location>
        <begin position="72"/>
        <end position="93"/>
    </location>
</feature>
<feature type="domain" description="EamA" evidence="8">
    <location>
        <begin position="8"/>
        <end position="141"/>
    </location>
</feature>
<dbReference type="STRING" id="1121476.SAMN02745751_03320"/>
<dbReference type="Proteomes" id="UP000184052">
    <property type="component" value="Unassembled WGS sequence"/>
</dbReference>
<evidence type="ECO:0000256" key="2">
    <source>
        <dbReference type="ARBA" id="ARBA00007362"/>
    </source>
</evidence>
<dbReference type="SUPFAM" id="SSF103481">
    <property type="entry name" value="Multidrug resistance efflux transporter EmrE"/>
    <property type="match status" value="2"/>
</dbReference>
<evidence type="ECO:0000256" key="6">
    <source>
        <dbReference type="ARBA" id="ARBA00023136"/>
    </source>
</evidence>
<dbReference type="OrthoDB" id="37139at2"/>
<dbReference type="RefSeq" id="WP_073050680.1">
    <property type="nucleotide sequence ID" value="NZ_FQZL01000036.1"/>
</dbReference>
<evidence type="ECO:0000313" key="9">
    <source>
        <dbReference type="EMBL" id="SHJ76958.1"/>
    </source>
</evidence>
<comment type="subcellular location">
    <subcellularLocation>
        <location evidence="1">Cell membrane</location>
        <topology evidence="1">Multi-pass membrane protein</topology>
    </subcellularLocation>
</comment>
<dbReference type="PANTHER" id="PTHR32322:SF18">
    <property type="entry name" value="S-ADENOSYLMETHIONINE_S-ADENOSYLHOMOCYSTEINE TRANSPORTER"/>
    <property type="match status" value="1"/>
</dbReference>
<dbReference type="GO" id="GO:0005886">
    <property type="term" value="C:plasma membrane"/>
    <property type="evidence" value="ECO:0007669"/>
    <property type="project" value="UniProtKB-SubCell"/>
</dbReference>
<feature type="transmembrane region" description="Helical" evidence="7">
    <location>
        <begin position="183"/>
        <end position="201"/>
    </location>
</feature>
<feature type="transmembrane region" description="Helical" evidence="7">
    <location>
        <begin position="278"/>
        <end position="298"/>
    </location>
</feature>
<dbReference type="Gene3D" id="1.10.3730.20">
    <property type="match status" value="1"/>
</dbReference>
<feature type="transmembrane region" description="Helical" evidence="7">
    <location>
        <begin position="99"/>
        <end position="118"/>
    </location>
</feature>
<dbReference type="PANTHER" id="PTHR32322">
    <property type="entry name" value="INNER MEMBRANE TRANSPORTER"/>
    <property type="match status" value="1"/>
</dbReference>
<evidence type="ECO:0000256" key="7">
    <source>
        <dbReference type="SAM" id="Phobius"/>
    </source>
</evidence>
<gene>
    <name evidence="9" type="ORF">SAMN02745751_03320</name>
</gene>
<dbReference type="AlphaFoldDB" id="A0A1M6M0I0"/>
<keyword evidence="5 7" id="KW-1133">Transmembrane helix</keyword>
<dbReference type="EMBL" id="FQZL01000036">
    <property type="protein sequence ID" value="SHJ76958.1"/>
    <property type="molecule type" value="Genomic_DNA"/>
</dbReference>
<feature type="transmembrane region" description="Helical" evidence="7">
    <location>
        <begin position="221"/>
        <end position="241"/>
    </location>
</feature>
<keyword evidence="3" id="KW-1003">Cell membrane</keyword>
<sequence length="320" mass="35119">MINKKILLGSLSVIVCEVLFGFSYLFTKMITDSIPPLTLISWRFIFAFLFMNICIIMGIIKVDFRNKSISSLFFMAMFQPFLYFIGETIGINLTSASESGVILASIPIVTLSFSALILKKIPTRIQITGVIITAIGIIVITLAKGMEATFNPIGYIMLFLAVISYSLYAIFSEKAVEFTSTEKTYAMITFGAVLFTFIALIENLDAGTLEDFFVLPFTNLNFLIAVLYLSISCSVVAFLLYNLAISYIGTNKSASFVGVSTIVTVMASIVILKEQVTFIQILGATLVITGVYLANVVCESSKSEGEQHIKEIVSGDTYQS</sequence>
<feature type="transmembrane region" description="Helical" evidence="7">
    <location>
        <begin position="253"/>
        <end position="272"/>
    </location>
</feature>
<dbReference type="InterPro" id="IPR000620">
    <property type="entry name" value="EamA_dom"/>
</dbReference>
<keyword evidence="4 7" id="KW-0812">Transmembrane</keyword>
<reference evidence="9 10" key="1">
    <citation type="submission" date="2016-11" db="EMBL/GenBank/DDBJ databases">
        <authorList>
            <person name="Jaros S."/>
            <person name="Januszkiewicz K."/>
            <person name="Wedrychowicz H."/>
        </authorList>
    </citation>
    <scope>NUCLEOTIDE SEQUENCE [LARGE SCALE GENOMIC DNA]</scope>
    <source>
        <strain evidence="9 10">DSM 17477</strain>
    </source>
</reference>
<feature type="transmembrane region" description="Helical" evidence="7">
    <location>
        <begin position="125"/>
        <end position="146"/>
    </location>
</feature>
<evidence type="ECO:0000256" key="3">
    <source>
        <dbReference type="ARBA" id="ARBA00022475"/>
    </source>
</evidence>